<sequence>MPGRSVEFKFFDLWSLYFAGSIMNVDLLSSGYNTVVHCYTTNREAFDLRPAKLSKRTKVIVRTRVLTICAAQTIVCFLHPYKIPTAHPSTL</sequence>
<name>A0A8S9YYV4_9TREM</name>
<organism evidence="1 2">
    <name type="scientific">Paragonimus skrjabini miyazakii</name>
    <dbReference type="NCBI Taxonomy" id="59628"/>
    <lineage>
        <taxon>Eukaryota</taxon>
        <taxon>Metazoa</taxon>
        <taxon>Spiralia</taxon>
        <taxon>Lophotrochozoa</taxon>
        <taxon>Platyhelminthes</taxon>
        <taxon>Trematoda</taxon>
        <taxon>Digenea</taxon>
        <taxon>Plagiorchiida</taxon>
        <taxon>Troglotremata</taxon>
        <taxon>Troglotrematidae</taxon>
        <taxon>Paragonimus</taxon>
    </lineage>
</organism>
<dbReference type="EMBL" id="JTDE01001816">
    <property type="protein sequence ID" value="KAF7258293.1"/>
    <property type="molecule type" value="Genomic_DNA"/>
</dbReference>
<reference evidence="1" key="1">
    <citation type="submission" date="2019-07" db="EMBL/GenBank/DDBJ databases">
        <title>Annotation for the trematode Paragonimus miyazaki's.</title>
        <authorList>
            <person name="Choi Y.-J."/>
        </authorList>
    </citation>
    <scope>NUCLEOTIDE SEQUENCE</scope>
    <source>
        <strain evidence="1">Japan</strain>
    </source>
</reference>
<proteinExistence type="predicted"/>
<keyword evidence="2" id="KW-1185">Reference proteome</keyword>
<accession>A0A8S9YYV4</accession>
<protein>
    <submittedName>
        <fullName evidence="1">Uncharacterized protein</fullName>
    </submittedName>
</protein>
<dbReference type="Proteomes" id="UP000822476">
    <property type="component" value="Unassembled WGS sequence"/>
</dbReference>
<dbReference type="AlphaFoldDB" id="A0A8S9YYV4"/>
<gene>
    <name evidence="1" type="ORF">EG68_08809</name>
</gene>
<comment type="caution">
    <text evidence="1">The sequence shown here is derived from an EMBL/GenBank/DDBJ whole genome shotgun (WGS) entry which is preliminary data.</text>
</comment>
<evidence type="ECO:0000313" key="1">
    <source>
        <dbReference type="EMBL" id="KAF7258293.1"/>
    </source>
</evidence>
<evidence type="ECO:0000313" key="2">
    <source>
        <dbReference type="Proteomes" id="UP000822476"/>
    </source>
</evidence>